<dbReference type="InterPro" id="IPR012668">
    <property type="entry name" value="CHP02466"/>
</dbReference>
<dbReference type="Gene3D" id="1.25.40.10">
    <property type="entry name" value="Tetratricopeptide repeat domain"/>
    <property type="match status" value="2"/>
</dbReference>
<keyword evidence="2" id="KW-1185">Reference proteome</keyword>
<evidence type="ECO:0000313" key="2">
    <source>
        <dbReference type="Proteomes" id="UP001596977"/>
    </source>
</evidence>
<dbReference type="SUPFAM" id="SSF48452">
    <property type="entry name" value="TPR-like"/>
    <property type="match status" value="2"/>
</dbReference>
<dbReference type="Pfam" id="PF13759">
    <property type="entry name" value="2OG-FeII_Oxy_5"/>
    <property type="match status" value="1"/>
</dbReference>
<accession>A0ABW3HB18</accession>
<proteinExistence type="predicted"/>
<name>A0ABW3HB18_9SPHN</name>
<dbReference type="RefSeq" id="WP_264945062.1">
    <property type="nucleotide sequence ID" value="NZ_JAPDRA010000007.1"/>
</dbReference>
<comment type="caution">
    <text evidence="1">The sequence shown here is derived from an EMBL/GenBank/DDBJ whole genome shotgun (WGS) entry which is preliminary data.</text>
</comment>
<organism evidence="1 2">
    <name type="scientific">Sphingomonas canadensis</name>
    <dbReference type="NCBI Taxonomy" id="1219257"/>
    <lineage>
        <taxon>Bacteria</taxon>
        <taxon>Pseudomonadati</taxon>
        <taxon>Pseudomonadota</taxon>
        <taxon>Alphaproteobacteria</taxon>
        <taxon>Sphingomonadales</taxon>
        <taxon>Sphingomonadaceae</taxon>
        <taxon>Sphingomonas</taxon>
    </lineage>
</organism>
<evidence type="ECO:0000313" key="1">
    <source>
        <dbReference type="EMBL" id="MFD0947625.1"/>
    </source>
</evidence>
<dbReference type="Proteomes" id="UP001596977">
    <property type="component" value="Unassembled WGS sequence"/>
</dbReference>
<dbReference type="Gene3D" id="2.60.120.620">
    <property type="entry name" value="q2cbj1_9rhob like domain"/>
    <property type="match status" value="1"/>
</dbReference>
<gene>
    <name evidence="1" type="ORF">ACFQ1E_14845</name>
</gene>
<sequence>MTPGEAEALERRAAAALADGNEEEAAPLLAQAAARAGGNARLWQWSGLLHRALDRHAIALDAFAHAARLAPGDAKIAQGHAHVALEAGVPALALYDRAVALAPGDGEVRFGRAAAQFAEDRAEEAIRDLDALLAQNPGWLPGHAKLAQLRWMMGARDAATASYHRAIAGHPGERALWEGLVQTLMLAEQHGAACDAIARARAAVGGSPFLDLQEAAARSELGEADAAEPLFLRLAGFDDAGVAVRRVRHLLRTGRAAEALPLIERWLDTPHATALWPYAAIAWRLAGDPRHDWLAGDPRLVSVIDLGDRLPPLERLAEVLRGLHHARAQHLDQSVRGGTQTDGPLFRRIEPEIVALRQAIVWAVERHRDQLPPADPRHPTLAPRRDRPVRFAGSWSVRLAAAGHHAAHVHPQGWISSALYVALPGEAERGGGEAGWLTLGAPQAGLGLDLPPLRTVEPRPGRLVLFPSILWHGTVPFAAGERMTVAFDVAPPA</sequence>
<dbReference type="InterPro" id="IPR011990">
    <property type="entry name" value="TPR-like_helical_dom_sf"/>
</dbReference>
<reference evidence="2" key="1">
    <citation type="journal article" date="2019" name="Int. J. Syst. Evol. Microbiol.">
        <title>The Global Catalogue of Microorganisms (GCM) 10K type strain sequencing project: providing services to taxonomists for standard genome sequencing and annotation.</title>
        <authorList>
            <consortium name="The Broad Institute Genomics Platform"/>
            <consortium name="The Broad Institute Genome Sequencing Center for Infectious Disease"/>
            <person name="Wu L."/>
            <person name="Ma J."/>
        </authorList>
    </citation>
    <scope>NUCLEOTIDE SEQUENCE [LARGE SCALE GENOMIC DNA]</scope>
    <source>
        <strain evidence="2">CCUG 62982</strain>
    </source>
</reference>
<dbReference type="EMBL" id="JBHTJG010000007">
    <property type="protein sequence ID" value="MFD0947625.1"/>
    <property type="molecule type" value="Genomic_DNA"/>
</dbReference>
<protein>
    <submittedName>
        <fullName evidence="1">2OG-Fe(II) oxygenase</fullName>
    </submittedName>
</protein>